<dbReference type="InterPro" id="IPR014044">
    <property type="entry name" value="CAP_dom"/>
</dbReference>
<dbReference type="AlphaFoldDB" id="A0A3M6XIR8"/>
<dbReference type="InterPro" id="IPR001283">
    <property type="entry name" value="CRISP-related"/>
</dbReference>
<evidence type="ECO:0000259" key="1">
    <source>
        <dbReference type="SMART" id="SM00198"/>
    </source>
</evidence>
<gene>
    <name evidence="2" type="ORF">D0867_15269</name>
</gene>
<dbReference type="SMART" id="SM00198">
    <property type="entry name" value="SCP"/>
    <property type="match status" value="1"/>
</dbReference>
<dbReference type="InterPro" id="IPR018244">
    <property type="entry name" value="Allrgn_V5/Tpx1_CS"/>
</dbReference>
<dbReference type="PROSITE" id="PS01009">
    <property type="entry name" value="CRISP_1"/>
    <property type="match status" value="1"/>
</dbReference>
<dbReference type="Gene3D" id="3.40.33.10">
    <property type="entry name" value="CAP"/>
    <property type="match status" value="1"/>
</dbReference>
<dbReference type="SUPFAM" id="SSF55797">
    <property type="entry name" value="PR-1-like"/>
    <property type="match status" value="1"/>
</dbReference>
<dbReference type="OrthoDB" id="337038at2759"/>
<accession>A0A3M6XIR8</accession>
<proteinExistence type="predicted"/>
<protein>
    <recommendedName>
        <fullName evidence="1">SCP domain-containing protein</fullName>
    </recommendedName>
</protein>
<organism evidence="2 3">
    <name type="scientific">Hortaea werneckii</name>
    <name type="common">Black yeast</name>
    <name type="synonym">Cladosporium werneckii</name>
    <dbReference type="NCBI Taxonomy" id="91943"/>
    <lineage>
        <taxon>Eukaryota</taxon>
        <taxon>Fungi</taxon>
        <taxon>Dikarya</taxon>
        <taxon>Ascomycota</taxon>
        <taxon>Pezizomycotina</taxon>
        <taxon>Dothideomycetes</taxon>
        <taxon>Dothideomycetidae</taxon>
        <taxon>Mycosphaerellales</taxon>
        <taxon>Teratosphaeriaceae</taxon>
        <taxon>Hortaea</taxon>
    </lineage>
</organism>
<dbReference type="GO" id="GO:0005576">
    <property type="term" value="C:extracellular region"/>
    <property type="evidence" value="ECO:0007669"/>
    <property type="project" value="InterPro"/>
</dbReference>
<sequence length="324" mass="34808">MWSECVQLISAALKKDSHDHTASRASALASFACYTALRCDDWRILGNMRVKIVHVVTVRALAAHFLLDALAGAETTITLTSTTTVLTSTTTVTRGGQTDTTCTTCKASLSSALTTAAKSSNSLTISPTTNIHHLPTATSLDGMSYQDGLEAAVLNSTNYYRSQHQASNLTWDSTLADYAQDYSKNCKWEHSGGEYGENLAQGYLNPTVAIDAWAGEEANYNYNKPKFQESTGHFTQLVWQNTTSVGCGASYCRSTGDESVSGWFLVCEYNPPGNVKGNFRQQVSKPGEDEEGDPGLGAAASERKGLRRVLGVLAAAYVLLAVCV</sequence>
<dbReference type="Pfam" id="PF00188">
    <property type="entry name" value="CAP"/>
    <property type="match status" value="1"/>
</dbReference>
<comment type="caution">
    <text evidence="2">The sequence shown here is derived from an EMBL/GenBank/DDBJ whole genome shotgun (WGS) entry which is preliminary data.</text>
</comment>
<dbReference type="VEuPathDB" id="FungiDB:BTJ68_08505"/>
<dbReference type="PRINTS" id="PR00837">
    <property type="entry name" value="V5TPXLIKE"/>
</dbReference>
<reference evidence="2 3" key="1">
    <citation type="journal article" date="2018" name="BMC Genomics">
        <title>Genomic evidence for intraspecific hybridization in a clonal and extremely halotolerant yeast.</title>
        <authorList>
            <person name="Gostincar C."/>
            <person name="Stajich J.E."/>
            <person name="Zupancic J."/>
            <person name="Zalar P."/>
            <person name="Gunde-Cimerman N."/>
        </authorList>
    </citation>
    <scope>NUCLEOTIDE SEQUENCE [LARGE SCALE GENOMIC DNA]</scope>
    <source>
        <strain evidence="2 3">EXF-6669</strain>
    </source>
</reference>
<feature type="domain" description="SCP" evidence="1">
    <location>
        <begin position="147"/>
        <end position="277"/>
    </location>
</feature>
<name>A0A3M6XIR8_HORWE</name>
<dbReference type="EMBL" id="QWIL01003171">
    <property type="protein sequence ID" value="RMX90685.1"/>
    <property type="molecule type" value="Genomic_DNA"/>
</dbReference>
<dbReference type="Proteomes" id="UP000271337">
    <property type="component" value="Unassembled WGS sequence"/>
</dbReference>
<dbReference type="PANTHER" id="PTHR10334">
    <property type="entry name" value="CYSTEINE-RICH SECRETORY PROTEIN-RELATED"/>
    <property type="match status" value="1"/>
</dbReference>
<evidence type="ECO:0000313" key="2">
    <source>
        <dbReference type="EMBL" id="RMX90685.1"/>
    </source>
</evidence>
<evidence type="ECO:0000313" key="3">
    <source>
        <dbReference type="Proteomes" id="UP000271337"/>
    </source>
</evidence>
<dbReference type="InterPro" id="IPR035940">
    <property type="entry name" value="CAP_sf"/>
</dbReference>